<comment type="caution">
    <text evidence="2">The sequence shown here is derived from an EMBL/GenBank/DDBJ whole genome shotgun (WGS) entry which is preliminary data.</text>
</comment>
<dbReference type="AlphaFoldDB" id="A0A550C0P2"/>
<reference evidence="2 3" key="1">
    <citation type="journal article" date="2019" name="New Phytol.">
        <title>Comparative genomics reveals unique wood-decay strategies and fruiting body development in the Schizophyllaceae.</title>
        <authorList>
            <person name="Almasi E."/>
            <person name="Sahu N."/>
            <person name="Krizsan K."/>
            <person name="Balint B."/>
            <person name="Kovacs G.M."/>
            <person name="Kiss B."/>
            <person name="Cseklye J."/>
            <person name="Drula E."/>
            <person name="Henrissat B."/>
            <person name="Nagy I."/>
            <person name="Chovatia M."/>
            <person name="Adam C."/>
            <person name="LaButti K."/>
            <person name="Lipzen A."/>
            <person name="Riley R."/>
            <person name="Grigoriev I.V."/>
            <person name="Nagy L.G."/>
        </authorList>
    </citation>
    <scope>NUCLEOTIDE SEQUENCE [LARGE SCALE GENOMIC DNA]</scope>
    <source>
        <strain evidence="2 3">NL-1724</strain>
    </source>
</reference>
<gene>
    <name evidence="2" type="ORF">BD626DRAFT_573573</name>
</gene>
<feature type="compositionally biased region" description="Pro residues" evidence="1">
    <location>
        <begin position="246"/>
        <end position="258"/>
    </location>
</feature>
<name>A0A550C0P2_9AGAR</name>
<dbReference type="Proteomes" id="UP000320762">
    <property type="component" value="Unassembled WGS sequence"/>
</dbReference>
<organism evidence="2 3">
    <name type="scientific">Schizophyllum amplum</name>
    <dbReference type="NCBI Taxonomy" id="97359"/>
    <lineage>
        <taxon>Eukaryota</taxon>
        <taxon>Fungi</taxon>
        <taxon>Dikarya</taxon>
        <taxon>Basidiomycota</taxon>
        <taxon>Agaricomycotina</taxon>
        <taxon>Agaricomycetes</taxon>
        <taxon>Agaricomycetidae</taxon>
        <taxon>Agaricales</taxon>
        <taxon>Schizophyllaceae</taxon>
        <taxon>Schizophyllum</taxon>
    </lineage>
</organism>
<feature type="region of interest" description="Disordered" evidence="1">
    <location>
        <begin position="239"/>
        <end position="258"/>
    </location>
</feature>
<dbReference type="EMBL" id="VDMD01000036">
    <property type="protein sequence ID" value="TRM58353.1"/>
    <property type="molecule type" value="Genomic_DNA"/>
</dbReference>
<evidence type="ECO:0000256" key="1">
    <source>
        <dbReference type="SAM" id="MobiDB-lite"/>
    </source>
</evidence>
<evidence type="ECO:0000313" key="2">
    <source>
        <dbReference type="EMBL" id="TRM58353.1"/>
    </source>
</evidence>
<protein>
    <submittedName>
        <fullName evidence="2">Uncharacterized protein</fullName>
    </submittedName>
</protein>
<evidence type="ECO:0000313" key="3">
    <source>
        <dbReference type="Proteomes" id="UP000320762"/>
    </source>
</evidence>
<sequence length="363" mass="38831">MGHLRRAPGVLVVLPSASSATGSLSRVIRGVSLSLSTPSPVSSRSTPPPVSPLLALERLLACSPPPATRWVSSVCSSCLAPARSRASRRPTERHPRRTTRWAILGVLLSIAIHERLLLRRSDGRHPRPATRWVSSACSTSAYSSASRAPPRLARSSLPASLEHLRLLSPPIHSPLALERLRRAPPPGVLLQRHPRAPPPGVLLPRWAPTERLLGGLLGPLLLAMLLLPSTSACCSCSSRARHGPTPSMPRPGPLDPPPTPLLAIHEPACPAPDPLAPSRPNRSLSVLSVLHRLSLEHLISSDSPTGSSSTSPTGSSSTSSMGSLSTYLLDGLFERFLDGLFERFLDGLCEHLPPRRARRAPPR</sequence>
<keyword evidence="3" id="KW-1185">Reference proteome</keyword>
<proteinExistence type="predicted"/>
<accession>A0A550C0P2</accession>
<feature type="region of interest" description="Disordered" evidence="1">
    <location>
        <begin position="300"/>
        <end position="321"/>
    </location>
</feature>